<dbReference type="EMBL" id="CP003345">
    <property type="protein sequence ID" value="AFM04339.1"/>
    <property type="molecule type" value="Genomic_DNA"/>
</dbReference>
<keyword evidence="2" id="KW-0812">Transmembrane</keyword>
<feature type="transmembrane region" description="Helical" evidence="2">
    <location>
        <begin position="327"/>
        <end position="347"/>
    </location>
</feature>
<evidence type="ECO:0000313" key="5">
    <source>
        <dbReference type="Proteomes" id="UP000006054"/>
    </source>
</evidence>
<dbReference type="AlphaFoldDB" id="I4AK54"/>
<dbReference type="eggNOG" id="COG2208">
    <property type="taxonomic scope" value="Bacteria"/>
</dbReference>
<keyword evidence="5" id="KW-1185">Reference proteome</keyword>
<dbReference type="RefSeq" id="WP_014797790.1">
    <property type="nucleotide sequence ID" value="NC_018018.1"/>
</dbReference>
<keyword evidence="2" id="KW-1133">Transmembrane helix</keyword>
<feature type="transmembrane region" description="Helical" evidence="2">
    <location>
        <begin position="300"/>
        <end position="321"/>
    </location>
</feature>
<dbReference type="Pfam" id="PF07695">
    <property type="entry name" value="7TMR-DISM_7TM"/>
    <property type="match status" value="1"/>
</dbReference>
<dbReference type="InterPro" id="IPR052016">
    <property type="entry name" value="Bact_Sigma-Reg"/>
</dbReference>
<dbReference type="PANTHER" id="PTHR43156:SF9">
    <property type="entry name" value="HAMP DOMAIN-CONTAINING PROTEIN"/>
    <property type="match status" value="1"/>
</dbReference>
<feature type="transmembrane region" description="Helical" evidence="2">
    <location>
        <begin position="236"/>
        <end position="258"/>
    </location>
</feature>
<dbReference type="Gene3D" id="3.60.40.10">
    <property type="entry name" value="PPM-type phosphatase domain"/>
    <property type="match status" value="1"/>
</dbReference>
<organism evidence="4 5">
    <name type="scientific">Bernardetia litoralis (strain ATCC 23117 / DSM 6794 / NBRC 15988 / NCIMB 1366 / Fx l1 / Sio-4)</name>
    <name type="common">Flexibacter litoralis</name>
    <dbReference type="NCBI Taxonomy" id="880071"/>
    <lineage>
        <taxon>Bacteria</taxon>
        <taxon>Pseudomonadati</taxon>
        <taxon>Bacteroidota</taxon>
        <taxon>Cytophagia</taxon>
        <taxon>Cytophagales</taxon>
        <taxon>Bernardetiaceae</taxon>
        <taxon>Bernardetia</taxon>
    </lineage>
</organism>
<dbReference type="GO" id="GO:0016791">
    <property type="term" value="F:phosphatase activity"/>
    <property type="evidence" value="ECO:0007669"/>
    <property type="project" value="TreeGrafter"/>
</dbReference>
<dbReference type="InterPro" id="IPR036457">
    <property type="entry name" value="PPM-type-like_dom_sf"/>
</dbReference>
<dbReference type="CDD" id="cd22265">
    <property type="entry name" value="UDM1_RNF168"/>
    <property type="match status" value="1"/>
</dbReference>
<dbReference type="Pfam" id="PF07228">
    <property type="entry name" value="SpoIIE"/>
    <property type="match status" value="1"/>
</dbReference>
<feature type="transmembrane region" description="Helical" evidence="2">
    <location>
        <begin position="387"/>
        <end position="408"/>
    </location>
</feature>
<reference evidence="5" key="1">
    <citation type="submission" date="2012-06" db="EMBL/GenBank/DDBJ databases">
        <title>The complete genome of Flexibacter litoralis DSM 6794.</title>
        <authorList>
            <person name="Lucas S."/>
            <person name="Copeland A."/>
            <person name="Lapidus A."/>
            <person name="Glavina del Rio T."/>
            <person name="Dalin E."/>
            <person name="Tice H."/>
            <person name="Bruce D."/>
            <person name="Goodwin L."/>
            <person name="Pitluck S."/>
            <person name="Peters L."/>
            <person name="Ovchinnikova G."/>
            <person name="Lu M."/>
            <person name="Kyrpides N."/>
            <person name="Mavromatis K."/>
            <person name="Ivanova N."/>
            <person name="Brettin T."/>
            <person name="Detter J.C."/>
            <person name="Han C."/>
            <person name="Larimer F."/>
            <person name="Land M."/>
            <person name="Hauser L."/>
            <person name="Markowitz V."/>
            <person name="Cheng J.-F."/>
            <person name="Hugenholtz P."/>
            <person name="Woyke T."/>
            <person name="Wu D."/>
            <person name="Spring S."/>
            <person name="Lang E."/>
            <person name="Kopitz M."/>
            <person name="Brambilla E."/>
            <person name="Klenk H.-P."/>
            <person name="Eisen J.A."/>
        </authorList>
    </citation>
    <scope>NUCLEOTIDE SEQUENCE [LARGE SCALE GENOMIC DNA]</scope>
    <source>
        <strain evidence="5">ATCC 23117 / DSM 6794 / NBRC 15988 / NCIMB 1366 / Sio-4</strain>
    </source>
</reference>
<dbReference type="HOGENOM" id="CLU_014980_0_0_10"/>
<feature type="transmembrane region" description="Helical" evidence="2">
    <location>
        <begin position="359"/>
        <end position="381"/>
    </location>
</feature>
<dbReference type="Gene3D" id="2.60.40.2380">
    <property type="match status" value="1"/>
</dbReference>
<protein>
    <submittedName>
        <fullName evidence="4">Serine phosphatase RsbU, regulator of sigma subunit</fullName>
    </submittedName>
</protein>
<dbReference type="InterPro" id="IPR001932">
    <property type="entry name" value="PPM-type_phosphatase-like_dom"/>
</dbReference>
<dbReference type="OrthoDB" id="976777at2"/>
<sequence length="759" mass="87788" precursor="true">MKIEEQKINLNFKVKYFGLLMIAFIFSTPLLAQPFTKKINSERLLILDSLKEKYELDTYFDVFKDRDNNFTFEALNAYSFAPYQFDDISEDVATYWLRISIKNPLYSTQKLLVPTGFIDSVTLFMEEVEGVYSTQLGGSLIPRSERGVKRGGISVSALEIPAQTTKTFFFRLHSSTKLSSQDARYSLRRWFTAYTPDGYEAEFLTARSFHNFFYGAIWVMLIYNLLVFIALRDRQYVFYVIYNFLVFIYIFSNIGQLGELFLMEYPRFDVGIRLFSGILSVFALLMFGKDHLKTIIFAPRWHRFIQVLVYITLGITTLYFLRFWHLGRILTTIILPLSLIALLFAGFKSYYEGHKNVKYFLWGNSFFVIAITIYSLELLLFIDASRYLETVVLASITLQMALFSYGLAATFNQTRKQLIHNKLQQEREKQILIEAKNKELEEKVTQRTNDLTEKAILLEEKQVEILTQSEQLQLQSDEISHQHKQMTDSIRYAEKIQQAILPSQETLHQTFEKHFVIFRPKDIVSGDFYWTATIQTAAPSIIPRRSPIEIQRGEVSRKIIAAVDCTGHGVPGAFMSVIGIILLNEIVHLKNTYNSDEILESLHKQIQKALRQDEKANADGMDVALCIVEETTENERIVYFTGAKRPLYYAENEKDKKSKLQTLQGTRKSIGGITRKEKAFVCEKIQLQKGAKLYLTSDGLIDQPNAKGKKIGSRKFEETLQEILHLPMEEQYVALMEMLDLHQQDTAQRDDITVIGIEI</sequence>
<name>I4AK54_BERLS</name>
<dbReference type="PANTHER" id="PTHR43156">
    <property type="entry name" value="STAGE II SPORULATION PROTEIN E-RELATED"/>
    <property type="match status" value="1"/>
</dbReference>
<feature type="transmembrane region" description="Helical" evidence="2">
    <location>
        <begin position="212"/>
        <end position="231"/>
    </location>
</feature>
<dbReference type="SMART" id="SM00331">
    <property type="entry name" value="PP2C_SIG"/>
    <property type="match status" value="1"/>
</dbReference>
<feature type="transmembrane region" description="Helical" evidence="2">
    <location>
        <begin position="270"/>
        <end position="288"/>
    </location>
</feature>
<keyword evidence="1" id="KW-0378">Hydrolase</keyword>
<proteinExistence type="predicted"/>
<dbReference type="KEGG" id="fli:Fleli_1954"/>
<feature type="domain" description="PPM-type phosphatase" evidence="3">
    <location>
        <begin position="531"/>
        <end position="759"/>
    </location>
</feature>
<dbReference type="InterPro" id="IPR011622">
    <property type="entry name" value="7TMR_DISM_rcpt_extracell_dom2"/>
</dbReference>
<evidence type="ECO:0000259" key="3">
    <source>
        <dbReference type="SMART" id="SM00331"/>
    </source>
</evidence>
<evidence type="ECO:0000256" key="2">
    <source>
        <dbReference type="SAM" id="Phobius"/>
    </source>
</evidence>
<keyword evidence="2" id="KW-0472">Membrane</keyword>
<dbReference type="InterPro" id="IPR011623">
    <property type="entry name" value="7TMR_DISM_rcpt_extracell_dom1"/>
</dbReference>
<gene>
    <name evidence="4" type="ordered locus">Fleli_1954</name>
</gene>
<evidence type="ECO:0000256" key="1">
    <source>
        <dbReference type="ARBA" id="ARBA00022801"/>
    </source>
</evidence>
<dbReference type="Pfam" id="PF07696">
    <property type="entry name" value="7TMR-DISMED2"/>
    <property type="match status" value="1"/>
</dbReference>
<accession>I4AK54</accession>
<dbReference type="Proteomes" id="UP000006054">
    <property type="component" value="Chromosome"/>
</dbReference>
<evidence type="ECO:0000313" key="4">
    <source>
        <dbReference type="EMBL" id="AFM04339.1"/>
    </source>
</evidence>
<dbReference type="STRING" id="880071.Fleli_1954"/>